<evidence type="ECO:0000313" key="6">
    <source>
        <dbReference type="EMBL" id="HJB08197.1"/>
    </source>
</evidence>
<feature type="domain" description="YknX-like C-terminal permuted SH3-like" evidence="4">
    <location>
        <begin position="386"/>
        <end position="457"/>
    </location>
</feature>
<dbReference type="AlphaFoldDB" id="A0A9D2RMS5"/>
<dbReference type="Pfam" id="PF25989">
    <property type="entry name" value="YknX_C"/>
    <property type="match status" value="1"/>
</dbReference>
<feature type="domain" description="YknX-like beta-barrel" evidence="5">
    <location>
        <begin position="302"/>
        <end position="377"/>
    </location>
</feature>
<evidence type="ECO:0000256" key="1">
    <source>
        <dbReference type="ARBA" id="ARBA00009477"/>
    </source>
</evidence>
<gene>
    <name evidence="6" type="ORF">H9716_10125</name>
</gene>
<feature type="compositionally biased region" description="Basic and acidic residues" evidence="2">
    <location>
        <begin position="10"/>
        <end position="29"/>
    </location>
</feature>
<proteinExistence type="inferred from homology"/>
<dbReference type="InterPro" id="IPR006143">
    <property type="entry name" value="RND_pump_MFP"/>
</dbReference>
<evidence type="ECO:0000259" key="4">
    <source>
        <dbReference type="Pfam" id="PF25989"/>
    </source>
</evidence>
<reference evidence="6" key="1">
    <citation type="journal article" date="2021" name="PeerJ">
        <title>Extensive microbial diversity within the chicken gut microbiome revealed by metagenomics and culture.</title>
        <authorList>
            <person name="Gilroy R."/>
            <person name="Ravi A."/>
            <person name="Getino M."/>
            <person name="Pursley I."/>
            <person name="Horton D.L."/>
            <person name="Alikhan N.F."/>
            <person name="Baker D."/>
            <person name="Gharbi K."/>
            <person name="Hall N."/>
            <person name="Watson M."/>
            <person name="Adriaenssens E.M."/>
            <person name="Foster-Nyarko E."/>
            <person name="Jarju S."/>
            <person name="Secka A."/>
            <person name="Antonio M."/>
            <person name="Oren A."/>
            <person name="Chaudhuri R.R."/>
            <person name="La Ragione R."/>
            <person name="Hildebrand F."/>
            <person name="Pallen M.J."/>
        </authorList>
    </citation>
    <scope>NUCLEOTIDE SEQUENCE</scope>
    <source>
        <strain evidence="6">CHK188-4685</strain>
    </source>
</reference>
<dbReference type="Gene3D" id="2.40.30.170">
    <property type="match status" value="1"/>
</dbReference>
<evidence type="ECO:0000256" key="2">
    <source>
        <dbReference type="SAM" id="MobiDB-lite"/>
    </source>
</evidence>
<dbReference type="GO" id="GO:0015562">
    <property type="term" value="F:efflux transmembrane transporter activity"/>
    <property type="evidence" value="ECO:0007669"/>
    <property type="project" value="TreeGrafter"/>
</dbReference>
<dbReference type="Pfam" id="PF25990">
    <property type="entry name" value="Beta-barrel_YknX"/>
    <property type="match status" value="1"/>
</dbReference>
<feature type="domain" description="YknX-like barrel-sandwich hybrid" evidence="3">
    <location>
        <begin position="123"/>
        <end position="293"/>
    </location>
</feature>
<dbReference type="Proteomes" id="UP000886804">
    <property type="component" value="Unassembled WGS sequence"/>
</dbReference>
<comment type="similarity">
    <text evidence="1">Belongs to the membrane fusion protein (MFP) (TC 8.A.1) family.</text>
</comment>
<dbReference type="InterPro" id="IPR058637">
    <property type="entry name" value="YknX-like_C"/>
</dbReference>
<dbReference type="Gene3D" id="2.40.50.100">
    <property type="match status" value="1"/>
</dbReference>
<protein>
    <submittedName>
        <fullName evidence="6">Efflux RND transporter periplasmic adaptor subunit</fullName>
    </submittedName>
</protein>
<dbReference type="Pfam" id="PF25984">
    <property type="entry name" value="BSH_YknX"/>
    <property type="match status" value="1"/>
</dbReference>
<dbReference type="PANTHER" id="PTHR30469:SF33">
    <property type="entry name" value="SLR1207 PROTEIN"/>
    <property type="match status" value="1"/>
</dbReference>
<evidence type="ECO:0000259" key="3">
    <source>
        <dbReference type="Pfam" id="PF25984"/>
    </source>
</evidence>
<reference evidence="6" key="2">
    <citation type="submission" date="2021-04" db="EMBL/GenBank/DDBJ databases">
        <authorList>
            <person name="Gilroy R."/>
        </authorList>
    </citation>
    <scope>NUCLEOTIDE SEQUENCE</scope>
    <source>
        <strain evidence="6">CHK188-4685</strain>
    </source>
</reference>
<dbReference type="NCBIfam" id="TIGR01730">
    <property type="entry name" value="RND_mfp"/>
    <property type="match status" value="1"/>
</dbReference>
<dbReference type="PANTHER" id="PTHR30469">
    <property type="entry name" value="MULTIDRUG RESISTANCE PROTEIN MDTA"/>
    <property type="match status" value="1"/>
</dbReference>
<dbReference type="Gene3D" id="2.40.420.20">
    <property type="match status" value="1"/>
</dbReference>
<accession>A0A9D2RMS5</accession>
<name>A0A9D2RMS5_9FIRM</name>
<evidence type="ECO:0000313" key="7">
    <source>
        <dbReference type="Proteomes" id="UP000886804"/>
    </source>
</evidence>
<dbReference type="SUPFAM" id="SSF111369">
    <property type="entry name" value="HlyD-like secretion proteins"/>
    <property type="match status" value="1"/>
</dbReference>
<dbReference type="EMBL" id="DWYS01000121">
    <property type="protein sequence ID" value="HJB08197.1"/>
    <property type="molecule type" value="Genomic_DNA"/>
</dbReference>
<dbReference type="GO" id="GO:1990281">
    <property type="term" value="C:efflux pump complex"/>
    <property type="evidence" value="ECO:0007669"/>
    <property type="project" value="TreeGrafter"/>
</dbReference>
<dbReference type="InterPro" id="IPR058639">
    <property type="entry name" value="BSH_YknX-like"/>
</dbReference>
<sequence length="461" mass="49911">MQESGGEIPMEERYEEEKVNEEEKIDRQIQEIMSGSEEGDSKKEKPKRTARLKRWSRKRKLLAGAAVAAVLFLLSRCVSGGSPSGFSASVMALEKKPIQEKLSVSGPVEGTDSVDVVSNIHAEILSMNVKEGDQVTKGQILAVLDQTDLEREVEIARNAYELAAANQEEQNKTQALGYEKAVQDCQAAQADYDRKSLLYASGDISQVEMETAANALADARRHMEEYTVVNGVGTAAPSYELQVKAAAFTLEKAQKELENAEIKSAIDGTVVRVNSKVGQFADKVEDDKPILSIENLEQLEMEIKISEYSIGKVKLGQKVQISADILEGKTVEGEVIKISPTGEEKGGGSTERVIPITIGIKDSSSGLIAGITAKAEILIRESEDAFVVPITALIDDGEGTYIAAAEEGKVRRIPVSTGVDGDVEIEVIPREGYELTEGMMVITNPNTELADGMDVTVTSQE</sequence>
<comment type="caution">
    <text evidence="6">The sequence shown here is derived from an EMBL/GenBank/DDBJ whole genome shotgun (WGS) entry which is preliminary data.</text>
</comment>
<feature type="region of interest" description="Disordered" evidence="2">
    <location>
        <begin position="1"/>
        <end position="52"/>
    </location>
</feature>
<dbReference type="InterPro" id="IPR058636">
    <property type="entry name" value="Beta-barrel_YknX"/>
</dbReference>
<evidence type="ECO:0000259" key="5">
    <source>
        <dbReference type="Pfam" id="PF25990"/>
    </source>
</evidence>
<organism evidence="6 7">
    <name type="scientific">Candidatus Enterocloster faecavium</name>
    <dbReference type="NCBI Taxonomy" id="2838560"/>
    <lineage>
        <taxon>Bacteria</taxon>
        <taxon>Bacillati</taxon>
        <taxon>Bacillota</taxon>
        <taxon>Clostridia</taxon>
        <taxon>Lachnospirales</taxon>
        <taxon>Lachnospiraceae</taxon>
        <taxon>Enterocloster</taxon>
    </lineage>
</organism>